<gene>
    <name evidence="2" type="ORF">TPSB3V08_LOCUS6186</name>
</gene>
<protein>
    <recommendedName>
        <fullName evidence="1">MULE transposase domain-containing protein</fullName>
    </recommendedName>
</protein>
<evidence type="ECO:0000259" key="1">
    <source>
        <dbReference type="Pfam" id="PF10551"/>
    </source>
</evidence>
<feature type="domain" description="MULE transposase" evidence="1">
    <location>
        <begin position="65"/>
        <end position="128"/>
    </location>
</feature>
<sequence length="133" mass="15445">MGGDALKRTVRPKYSHSMAEIFPRGLEDQHNYEPLQDQELNRKSIINAVKRKAEAIKIFTVHGYLKGSYTPLIFCLLKDKKKPSYSDAMRLLKDECEKRQLHLQPLYIVIDFEQALHECIVSTFPQTKIVNLI</sequence>
<accession>A0A7R9D6S9</accession>
<organism evidence="2">
    <name type="scientific">Timema poppense</name>
    <name type="common">Walking stick</name>
    <dbReference type="NCBI Taxonomy" id="170557"/>
    <lineage>
        <taxon>Eukaryota</taxon>
        <taxon>Metazoa</taxon>
        <taxon>Ecdysozoa</taxon>
        <taxon>Arthropoda</taxon>
        <taxon>Hexapoda</taxon>
        <taxon>Insecta</taxon>
        <taxon>Pterygota</taxon>
        <taxon>Neoptera</taxon>
        <taxon>Polyneoptera</taxon>
        <taxon>Phasmatodea</taxon>
        <taxon>Timematodea</taxon>
        <taxon>Timematoidea</taxon>
        <taxon>Timematidae</taxon>
        <taxon>Timema</taxon>
    </lineage>
</organism>
<dbReference type="EMBL" id="OD003529">
    <property type="protein sequence ID" value="CAD7408075.1"/>
    <property type="molecule type" value="Genomic_DNA"/>
</dbReference>
<dbReference type="AlphaFoldDB" id="A0A7R9D6S9"/>
<proteinExistence type="predicted"/>
<name>A0A7R9D6S9_TIMPO</name>
<evidence type="ECO:0000313" key="2">
    <source>
        <dbReference type="EMBL" id="CAD7408075.1"/>
    </source>
</evidence>
<dbReference type="Pfam" id="PF10551">
    <property type="entry name" value="MULE"/>
    <property type="match status" value="1"/>
</dbReference>
<dbReference type="InterPro" id="IPR018289">
    <property type="entry name" value="MULE_transposase_dom"/>
</dbReference>
<reference evidence="2" key="1">
    <citation type="submission" date="2020-11" db="EMBL/GenBank/DDBJ databases">
        <authorList>
            <person name="Tran Van P."/>
        </authorList>
    </citation>
    <scope>NUCLEOTIDE SEQUENCE</scope>
</reference>